<dbReference type="Gene3D" id="3.40.1350.10">
    <property type="match status" value="1"/>
</dbReference>
<evidence type="ECO:0000313" key="3">
    <source>
        <dbReference type="EMBL" id="PSU16721.1"/>
    </source>
</evidence>
<dbReference type="InterPro" id="IPR025745">
    <property type="entry name" value="Mrr-like_N_dom"/>
</dbReference>
<sequence length="312" mass="35078">MPKSTLPKYNEIIPFALAFFAENGATKWRLSEQPLAHAMGVSDEALLIEYDSGNGKVFLDRISWALSALTSTGLLERPQRGMYQLTDLGQTFLSKLDTVEAYVKKQENKRRLDKSKSVENHPADIVDAEDITPAEALENAYQQILSERYEQILDTIMSKTPREFEHLVVLLLSKMGYGGQVNDSMSVTQSSHDGGIDGVIKEDVLGFGRIYIQAKRYHKDNAISREDIQKFVGALAVAQSNKGVFITTSRFTEHAKEYAQGLNGNTNLVLIDGLQLAKYIYDYGLGMQVSRSFEIKELDSDFWDEMDNAIER</sequence>
<dbReference type="InterPro" id="IPR036388">
    <property type="entry name" value="WH-like_DNA-bd_sf"/>
</dbReference>
<dbReference type="Gene3D" id="1.10.10.10">
    <property type="entry name" value="Winged helix-like DNA-binding domain superfamily/Winged helix DNA-binding domain"/>
    <property type="match status" value="1"/>
</dbReference>
<dbReference type="PANTHER" id="PTHR30015:SF7">
    <property type="entry name" value="TYPE IV METHYL-DIRECTED RESTRICTION ENZYME ECOKMRR"/>
    <property type="match status" value="1"/>
</dbReference>
<name>A0ABD6X3P7_PHODM</name>
<dbReference type="InterPro" id="IPR011335">
    <property type="entry name" value="Restrct_endonuc-II-like"/>
</dbReference>
<evidence type="ECO:0000259" key="2">
    <source>
        <dbReference type="Pfam" id="PF14338"/>
    </source>
</evidence>
<accession>A0ABD6X3P7</accession>
<dbReference type="Pfam" id="PF04471">
    <property type="entry name" value="Mrr_cat"/>
    <property type="match status" value="1"/>
</dbReference>
<protein>
    <submittedName>
        <fullName evidence="3">Restriction endonuclease</fullName>
    </submittedName>
</protein>
<dbReference type="InterPro" id="IPR007560">
    <property type="entry name" value="Restrct_endonuc_IV_Mrr"/>
</dbReference>
<keyword evidence="3" id="KW-0255">Endonuclease</keyword>
<keyword evidence="3" id="KW-0540">Nuclease</keyword>
<gene>
    <name evidence="3" type="ORF">CTM90_11620</name>
</gene>
<dbReference type="RefSeq" id="WP_065172215.1">
    <property type="nucleotide sequence ID" value="NZ_LZFH01000045.1"/>
</dbReference>
<keyword evidence="3" id="KW-0378">Hydrolase</keyword>
<dbReference type="Proteomes" id="UP000241404">
    <property type="component" value="Unassembled WGS sequence"/>
</dbReference>
<evidence type="ECO:0000313" key="4">
    <source>
        <dbReference type="Proteomes" id="UP000241404"/>
    </source>
</evidence>
<proteinExistence type="predicted"/>
<organism evidence="3 4">
    <name type="scientific">Photobacterium damselae</name>
    <dbReference type="NCBI Taxonomy" id="38293"/>
    <lineage>
        <taxon>Bacteria</taxon>
        <taxon>Pseudomonadati</taxon>
        <taxon>Pseudomonadota</taxon>
        <taxon>Gammaproteobacteria</taxon>
        <taxon>Vibrionales</taxon>
        <taxon>Vibrionaceae</taxon>
        <taxon>Photobacterium</taxon>
    </lineage>
</organism>
<reference evidence="3 4" key="1">
    <citation type="submission" date="2018-03" db="EMBL/GenBank/DDBJ databases">
        <title>Whole genome sequencing of Histamine producing bacteria.</title>
        <authorList>
            <person name="Butler K."/>
        </authorList>
    </citation>
    <scope>NUCLEOTIDE SEQUENCE [LARGE SCALE GENOMIC DNA]</scope>
    <source>
        <strain evidence="3 4">BT-6</strain>
    </source>
</reference>
<dbReference type="EMBL" id="PYMM01000006">
    <property type="protein sequence ID" value="PSU16721.1"/>
    <property type="molecule type" value="Genomic_DNA"/>
</dbReference>
<comment type="caution">
    <text evidence="3">The sequence shown here is derived from an EMBL/GenBank/DDBJ whole genome shotgun (WGS) entry which is preliminary data.</text>
</comment>
<feature type="domain" description="Restriction endonuclease type IV Mrr" evidence="1">
    <location>
        <begin position="160"/>
        <end position="279"/>
    </location>
</feature>
<dbReference type="InterPro" id="IPR011856">
    <property type="entry name" value="tRNA_endonuc-like_dom_sf"/>
</dbReference>
<dbReference type="SUPFAM" id="SSF52980">
    <property type="entry name" value="Restriction endonuclease-like"/>
    <property type="match status" value="1"/>
</dbReference>
<dbReference type="PANTHER" id="PTHR30015">
    <property type="entry name" value="MRR RESTRICTION SYSTEM PROTEIN"/>
    <property type="match status" value="1"/>
</dbReference>
<dbReference type="AlphaFoldDB" id="A0ABD6X3P7"/>
<dbReference type="Pfam" id="PF14338">
    <property type="entry name" value="Mrr_N"/>
    <property type="match status" value="1"/>
</dbReference>
<evidence type="ECO:0000259" key="1">
    <source>
        <dbReference type="Pfam" id="PF04471"/>
    </source>
</evidence>
<dbReference type="GO" id="GO:0004519">
    <property type="term" value="F:endonuclease activity"/>
    <property type="evidence" value="ECO:0007669"/>
    <property type="project" value="UniProtKB-KW"/>
</dbReference>
<dbReference type="InterPro" id="IPR052906">
    <property type="entry name" value="Type_IV_Methyl-Rstrct_Enzyme"/>
</dbReference>
<feature type="domain" description="Restriction system protein Mrr-like N-terminal" evidence="2">
    <location>
        <begin position="9"/>
        <end position="94"/>
    </location>
</feature>